<keyword evidence="1" id="KW-1185">Reference proteome</keyword>
<evidence type="ECO:0000313" key="2">
    <source>
        <dbReference type="WBParaSite" id="PSU_v2.g14863.t1"/>
    </source>
</evidence>
<dbReference type="WBParaSite" id="PSU_v2.g14863.t1">
    <property type="protein sequence ID" value="PSU_v2.g14863.t1"/>
    <property type="gene ID" value="PSU_v2.g14863"/>
</dbReference>
<reference evidence="2" key="1">
    <citation type="submission" date="2022-11" db="UniProtKB">
        <authorList>
            <consortium name="WormBaseParasite"/>
        </authorList>
    </citation>
    <scope>IDENTIFICATION</scope>
</reference>
<name>A0A914YBJ9_9BILA</name>
<organism evidence="1 2">
    <name type="scientific">Panagrolaimus superbus</name>
    <dbReference type="NCBI Taxonomy" id="310955"/>
    <lineage>
        <taxon>Eukaryota</taxon>
        <taxon>Metazoa</taxon>
        <taxon>Ecdysozoa</taxon>
        <taxon>Nematoda</taxon>
        <taxon>Chromadorea</taxon>
        <taxon>Rhabditida</taxon>
        <taxon>Tylenchina</taxon>
        <taxon>Panagrolaimomorpha</taxon>
        <taxon>Panagrolaimoidea</taxon>
        <taxon>Panagrolaimidae</taxon>
        <taxon>Panagrolaimus</taxon>
    </lineage>
</organism>
<sequence length="161" mass="18874">MYYQHFDYTDLQTISESNETELLKESNQTLEFLENNGIKLFKEMNPNQTFFNENGTDYINLVNTVTVVWLKIKDSAPEHSLLIENQNGENIHESFEIKLEVNGRDPEKEVEFLLNVLKINLKNELCVPRYEFLGFVRYIIFVNETGLLKASVSLCLINMYH</sequence>
<evidence type="ECO:0000313" key="1">
    <source>
        <dbReference type="Proteomes" id="UP000887577"/>
    </source>
</evidence>
<protein>
    <submittedName>
        <fullName evidence="2">Uncharacterized protein</fullName>
    </submittedName>
</protein>
<dbReference type="AlphaFoldDB" id="A0A914YBJ9"/>
<accession>A0A914YBJ9</accession>
<dbReference type="Proteomes" id="UP000887577">
    <property type="component" value="Unplaced"/>
</dbReference>
<proteinExistence type="predicted"/>